<evidence type="ECO:0008006" key="6">
    <source>
        <dbReference type="Google" id="ProtNLM"/>
    </source>
</evidence>
<dbReference type="Pfam" id="PF00328">
    <property type="entry name" value="His_Phos_2"/>
    <property type="match status" value="1"/>
</dbReference>
<protein>
    <recommendedName>
        <fullName evidence="6">Phosphoglycerate mutase-like protein</fullName>
    </recommendedName>
</protein>
<evidence type="ECO:0000313" key="4">
    <source>
        <dbReference type="EMBL" id="RSH85736.1"/>
    </source>
</evidence>
<dbReference type="SUPFAM" id="SSF53254">
    <property type="entry name" value="Phosphoglycerate mutase-like"/>
    <property type="match status" value="1"/>
</dbReference>
<keyword evidence="3" id="KW-0472">Membrane</keyword>
<dbReference type="GO" id="GO:0003993">
    <property type="term" value="F:acid phosphatase activity"/>
    <property type="evidence" value="ECO:0007669"/>
    <property type="project" value="TreeGrafter"/>
</dbReference>
<feature type="region of interest" description="Disordered" evidence="2">
    <location>
        <begin position="18"/>
        <end position="84"/>
    </location>
</feature>
<dbReference type="InterPro" id="IPR029033">
    <property type="entry name" value="His_PPase_superfam"/>
</dbReference>
<feature type="compositionally biased region" description="Pro residues" evidence="2">
    <location>
        <begin position="67"/>
        <end position="77"/>
    </location>
</feature>
<dbReference type="PROSITE" id="PS00616">
    <property type="entry name" value="HIS_ACID_PHOSPHAT_1"/>
    <property type="match status" value="1"/>
</dbReference>
<keyword evidence="1" id="KW-0378">Hydrolase</keyword>
<feature type="compositionally biased region" description="Gly residues" evidence="2">
    <location>
        <begin position="18"/>
        <end position="28"/>
    </location>
</feature>
<feature type="transmembrane region" description="Helical" evidence="3">
    <location>
        <begin position="94"/>
        <end position="119"/>
    </location>
</feature>
<evidence type="ECO:0000313" key="5">
    <source>
        <dbReference type="Proteomes" id="UP000279259"/>
    </source>
</evidence>
<reference evidence="4 5" key="1">
    <citation type="submission" date="2018-11" db="EMBL/GenBank/DDBJ databases">
        <title>Genome sequence of Saitozyma podzolica DSM 27192.</title>
        <authorList>
            <person name="Aliyu H."/>
            <person name="Gorte O."/>
            <person name="Ochsenreither K."/>
        </authorList>
    </citation>
    <scope>NUCLEOTIDE SEQUENCE [LARGE SCALE GENOMIC DNA]</scope>
    <source>
        <strain evidence="4 5">DSM 27192</strain>
    </source>
</reference>
<proteinExistence type="predicted"/>
<keyword evidence="3" id="KW-1133">Transmembrane helix</keyword>
<comment type="caution">
    <text evidence="4">The sequence shown here is derived from an EMBL/GenBank/DDBJ whole genome shotgun (WGS) entry which is preliminary data.</text>
</comment>
<dbReference type="InterPro" id="IPR000560">
    <property type="entry name" value="His_Pase_clade-2"/>
</dbReference>
<dbReference type="PANTHER" id="PTHR20963:SF42">
    <property type="entry name" value="PHOSPHOGLYCERATE MUTASE-LIKE PROTEIN"/>
    <property type="match status" value="1"/>
</dbReference>
<keyword evidence="5" id="KW-1185">Reference proteome</keyword>
<dbReference type="AlphaFoldDB" id="A0A427Y3S0"/>
<dbReference type="FunFam" id="3.40.50.1240:FF:000033">
    <property type="entry name" value="Chromosome 12, whole genome shotgun sequence"/>
    <property type="match status" value="1"/>
</dbReference>
<evidence type="ECO:0000256" key="3">
    <source>
        <dbReference type="SAM" id="Phobius"/>
    </source>
</evidence>
<sequence>MVGLGKAKTKSASVIAGAGAGAHLGPGPGLSEDDYELQPSSYTDHLGLHSHSHGHSQASEPLLPQYDPKPPSSPVPLAPHRQLERSRRRSRTCATLLCLWATLVPLCLGMALLGCWFGRKGLDSVRGWQAWEQVPQDIKDWVDAVAPYQAAVDHGPFPTEMRIPCDSLGYLESIVASLRYSCRSLCLAPAHTRSIGYAGPTPTGIEPAVLATAPVAPLHTGISPLVPPNVKTSSSFSIMQHWGNLSPYYSVSSHGLPETSSLFPEHCELDEVHWLQRHGARYPTSNAGGPGDLALRLKKASGWTATGEMSFLNDWEYRLGAELLTPFGRQQLFSLGVAARIKYGFLLDKMSGRLPVLRTETQDRMFKSAQNFAAGFFGIPAEDQYNLEVMIESKGFNNTLAPWNTCPDTEGYNKEVLDRLHQWDDVFLKDARKRLQKHMTGYDLSINDVKDFMDMCAYETVALGYSAFCDLFEQKEWRGYEYRNDIYWWHAASFGYPLAKAQGLGWVQELVSRLTHTRLTEFNSTTNSSFHDDVHFPLNDPIYVDFTHDTEFALLLATMNLTTFAESGEPPLDRIPKHRSFIASKFCPFGTNLQLQVLKCSSPGLSAKTDKQVRLILNDAAVPLTGIDGCPKHEDGLCPFEAFVRGMKEIIGGVDFAADCVRE</sequence>
<dbReference type="PANTHER" id="PTHR20963">
    <property type="entry name" value="MULTIPLE INOSITOL POLYPHOSPHATE PHOSPHATASE-RELATED"/>
    <property type="match status" value="1"/>
</dbReference>
<dbReference type="Gene3D" id="3.40.50.1240">
    <property type="entry name" value="Phosphoglycerate mutase-like"/>
    <property type="match status" value="1"/>
</dbReference>
<dbReference type="EMBL" id="RSCD01000019">
    <property type="protein sequence ID" value="RSH85736.1"/>
    <property type="molecule type" value="Genomic_DNA"/>
</dbReference>
<accession>A0A427Y3S0</accession>
<dbReference type="CDD" id="cd07061">
    <property type="entry name" value="HP_HAP_like"/>
    <property type="match status" value="1"/>
</dbReference>
<name>A0A427Y3S0_9TREE</name>
<keyword evidence="3" id="KW-0812">Transmembrane</keyword>
<dbReference type="InterPro" id="IPR033379">
    <property type="entry name" value="Acid_Pase_AS"/>
</dbReference>
<organism evidence="4 5">
    <name type="scientific">Saitozyma podzolica</name>
    <dbReference type="NCBI Taxonomy" id="1890683"/>
    <lineage>
        <taxon>Eukaryota</taxon>
        <taxon>Fungi</taxon>
        <taxon>Dikarya</taxon>
        <taxon>Basidiomycota</taxon>
        <taxon>Agaricomycotina</taxon>
        <taxon>Tremellomycetes</taxon>
        <taxon>Tremellales</taxon>
        <taxon>Trimorphomycetaceae</taxon>
        <taxon>Saitozyma</taxon>
    </lineage>
</organism>
<evidence type="ECO:0000256" key="2">
    <source>
        <dbReference type="SAM" id="MobiDB-lite"/>
    </source>
</evidence>
<gene>
    <name evidence="4" type="ORF">EHS25_003877</name>
</gene>
<dbReference type="Proteomes" id="UP000279259">
    <property type="component" value="Unassembled WGS sequence"/>
</dbReference>
<dbReference type="OrthoDB" id="6509975at2759"/>
<evidence type="ECO:0000256" key="1">
    <source>
        <dbReference type="ARBA" id="ARBA00022801"/>
    </source>
</evidence>
<dbReference type="STRING" id="1890683.A0A427Y3S0"/>